<gene>
    <name evidence="1" type="ORF">SAMN05216354_1832</name>
</gene>
<organism evidence="1 2">
    <name type="scientific">Xylanibacter ruminicola</name>
    <name type="common">Prevotella ruminicola</name>
    <dbReference type="NCBI Taxonomy" id="839"/>
    <lineage>
        <taxon>Bacteria</taxon>
        <taxon>Pseudomonadati</taxon>
        <taxon>Bacteroidota</taxon>
        <taxon>Bacteroidia</taxon>
        <taxon>Bacteroidales</taxon>
        <taxon>Prevotellaceae</taxon>
        <taxon>Xylanibacter</taxon>
    </lineage>
</organism>
<dbReference type="InterPro" id="IPR029035">
    <property type="entry name" value="DHS-like_NAD/FAD-binding_dom"/>
</dbReference>
<dbReference type="RefSeq" id="WP_103915757.1">
    <property type="nucleotide sequence ID" value="NZ_FNUV01000004.1"/>
</dbReference>
<sequence>MVKEVLDQLGEKYSKRFVSVIVGAGFSRNACKEYPLWKDLLYEMVVELYQEEIENAYSRFRKISPGTKMSLEVFTKEEVPRIIERVGYLKIVSEYIVRKGYREAIEHYIEERIPYIDTTTKQFKFAGKNKHKVIDIDGNNFSAHKKLLEGDKWVRIYTTNYDCLLEYAVNANDKSYTVIRKARELSDNTDKTSIIKLHGDLYNPKEKRVFMFDGNPHQQYIISEEDYKNYPRDHEAFTQLMRISLLQGVFCLIGFSGDDPNFVNWISWVRDVLVTEDDEIKDKDEDNRTYKIFLIGLSKDEPDEVRKMFYENHNIVYVPLLRKDVKEVIGAEGIDEPRDLFCKFFDYLYNWKGAADAAQDTGDVPSRKAYNELWDKVYEVKHETNLPTSIKTIVTVDEEKLAQLYALKPWNRIVTYTFRQITFLKEMVYKKGPLTEAEARLTLLAIKDTGLTVDDELINKIKASGIEVEDQDKLNKITEREKTLLYSSFTEEQTENEDPYEQILRSLFTMDFKLAKELSEGWEPKGTDVIRKALVLSFFNKAQAKDILWNYIKQEPNEKEQFYATKLLNILEDTLPPAHPLDRYENANVQDYNKDLSNFIKRASDIKEKIKAYGSGKNEKTFYIGGKPTKIREATAVLNFLLEAPAFVSYKNFYTLISSEKWYHIHKIIYERYPLPVLYYGLQCTDSKVKTRIGQDYAYSDYLAENYLEDILTYMLKACMVDATPNYLKESILIVARELFVSVKPQKWEDLFMQFWVEIVLRYRFEDVKNRQFDELDKFVEKALNSIATLSVRQRIIQDVLAHVKDDTGFAINCLYYLQSEPADLKGNEQLQTAVQKFVDEISTPDELNVAGNVYRLLTDDQKQTCAQKCMRLLSEEESKISDLVYHVSEFFVKGNPEMTAVFIKSICENPLLWKNGVIGEGSYSDFTYLKVSEFTRRVYIDKTSLMIIYERLKTSADEVVKFIERHHDDMPFYSDTEGLLREMITFLRQNEKGLFREEGYYEVLGRVSEAYRKVSGLGNVEDGLLSEYEEDVKKSLGYITANIKLFAPNEQERLFDIIINRVLLKNSDGLDTCIGYLWYYLNKRYISTDNERLTDGLVRILDRYEKSDMQECNMDLVMTARYMGKMATILSGKGFKSKGIDYWKRFKRTSRFYSNFD</sequence>
<name>A0A1H5VB85_XYLRU</name>
<dbReference type="AlphaFoldDB" id="A0A1H5VB85"/>
<dbReference type="Proteomes" id="UP000236735">
    <property type="component" value="Unassembled WGS sequence"/>
</dbReference>
<evidence type="ECO:0000313" key="1">
    <source>
        <dbReference type="EMBL" id="SEF84041.1"/>
    </source>
</evidence>
<proteinExistence type="predicted"/>
<dbReference type="EMBL" id="FNUV01000004">
    <property type="protein sequence ID" value="SEF84041.1"/>
    <property type="molecule type" value="Genomic_DNA"/>
</dbReference>
<accession>A0A1H5VB85</accession>
<protein>
    <submittedName>
        <fullName evidence="1">SIR2-like domain-containing protein</fullName>
    </submittedName>
</protein>
<evidence type="ECO:0000313" key="2">
    <source>
        <dbReference type="Proteomes" id="UP000236735"/>
    </source>
</evidence>
<dbReference type="SUPFAM" id="SSF52467">
    <property type="entry name" value="DHS-like NAD/FAD-binding domain"/>
    <property type="match status" value="1"/>
</dbReference>
<reference evidence="1 2" key="1">
    <citation type="submission" date="2016-10" db="EMBL/GenBank/DDBJ databases">
        <authorList>
            <person name="de Groot N.N."/>
        </authorList>
    </citation>
    <scope>NUCLEOTIDE SEQUENCE [LARGE SCALE GENOMIC DNA]</scope>
    <source>
        <strain evidence="1 2">AR32</strain>
    </source>
</reference>
<dbReference type="Pfam" id="PF13289">
    <property type="entry name" value="SIR2_2"/>
    <property type="match status" value="1"/>
</dbReference>